<dbReference type="HOGENOM" id="CLU_2956517_0_0_9"/>
<evidence type="ECO:0000313" key="2">
    <source>
        <dbReference type="Proteomes" id="UP000003011"/>
    </source>
</evidence>
<dbReference type="eggNOG" id="ENOG50345K3">
    <property type="taxonomic scope" value="Bacteria"/>
</dbReference>
<evidence type="ECO:0000313" key="1">
    <source>
        <dbReference type="EMBL" id="EHI54763.1"/>
    </source>
</evidence>
<dbReference type="AlphaFoldDB" id="G5GKG1"/>
<organism evidence="1 2">
    <name type="scientific">Johnsonella ignava ATCC 51276</name>
    <dbReference type="NCBI Taxonomy" id="679200"/>
    <lineage>
        <taxon>Bacteria</taxon>
        <taxon>Bacillati</taxon>
        <taxon>Bacillota</taxon>
        <taxon>Clostridia</taxon>
        <taxon>Lachnospirales</taxon>
        <taxon>Lachnospiraceae</taxon>
        <taxon>Johnsonella</taxon>
    </lineage>
</organism>
<accession>G5GKG1</accession>
<dbReference type="Proteomes" id="UP000003011">
    <property type="component" value="Unassembled WGS sequence"/>
</dbReference>
<sequence>MKEHKRNPTNKKEDVGLTYKDKKEEQKINQIEGYTVTVRFSDTGLRLEHLIDAYIQEKLFIT</sequence>
<dbReference type="STRING" id="679200.HMPREF9333_02052"/>
<gene>
    <name evidence="1" type="ORF">HMPREF9333_02052</name>
</gene>
<name>G5GKG1_9FIRM</name>
<proteinExistence type="predicted"/>
<keyword evidence="2" id="KW-1185">Reference proteome</keyword>
<dbReference type="OrthoDB" id="1754035at2"/>
<dbReference type="RefSeq" id="WP_005541949.1">
    <property type="nucleotide sequence ID" value="NZ_JH378839.1"/>
</dbReference>
<reference evidence="1 2" key="1">
    <citation type="submission" date="2011-08" db="EMBL/GenBank/DDBJ databases">
        <title>The Genome Sequence of Johnsonella ignava ATCC 51276.</title>
        <authorList>
            <consortium name="The Broad Institute Genome Sequencing Platform"/>
            <person name="Earl A."/>
            <person name="Ward D."/>
            <person name="Feldgarden M."/>
            <person name="Gevers D."/>
            <person name="Izard J."/>
            <person name="Blanton J.M."/>
            <person name="Baranova O.V."/>
            <person name="Dewhirst F.E."/>
            <person name="Young S.K."/>
            <person name="Zeng Q."/>
            <person name="Gargeya S."/>
            <person name="Fitzgerald M."/>
            <person name="Haas B."/>
            <person name="Abouelleil A."/>
            <person name="Alvarado L."/>
            <person name="Arachchi H.M."/>
            <person name="Berlin A."/>
            <person name="Brown A."/>
            <person name="Chapman S.B."/>
            <person name="Chen Z."/>
            <person name="Dunbar C."/>
            <person name="Freedman E."/>
            <person name="Gearin G."/>
            <person name="Gellesch M."/>
            <person name="Goldberg J."/>
            <person name="Griggs A."/>
            <person name="Gujja S."/>
            <person name="Heiman D."/>
            <person name="Howarth C."/>
            <person name="Larson L."/>
            <person name="Lui A."/>
            <person name="MacDonald P.J.P."/>
            <person name="Montmayeur A."/>
            <person name="Murphy C."/>
            <person name="Neiman D."/>
            <person name="Pearson M."/>
            <person name="Priest M."/>
            <person name="Roberts A."/>
            <person name="Saif S."/>
            <person name="Shea T."/>
            <person name="Shenoy N."/>
            <person name="Sisk P."/>
            <person name="Stolte C."/>
            <person name="Sykes S."/>
            <person name="Wortman J."/>
            <person name="Nusbaum C."/>
            <person name="Birren B."/>
        </authorList>
    </citation>
    <scope>NUCLEOTIDE SEQUENCE [LARGE SCALE GENOMIC DNA]</scope>
    <source>
        <strain evidence="1 2">ATCC 51276</strain>
    </source>
</reference>
<comment type="caution">
    <text evidence="1">The sequence shown here is derived from an EMBL/GenBank/DDBJ whole genome shotgun (WGS) entry which is preliminary data.</text>
</comment>
<protein>
    <submittedName>
        <fullName evidence="1">Uncharacterized protein</fullName>
    </submittedName>
</protein>
<dbReference type="EMBL" id="ACZL01000041">
    <property type="protein sequence ID" value="EHI54763.1"/>
    <property type="molecule type" value="Genomic_DNA"/>
</dbReference>
<dbReference type="PATRIC" id="fig|679200.3.peg.2162"/>